<evidence type="ECO:0000256" key="1">
    <source>
        <dbReference type="SAM" id="MobiDB-lite"/>
    </source>
</evidence>
<feature type="region of interest" description="Disordered" evidence="1">
    <location>
        <begin position="39"/>
        <end position="78"/>
    </location>
</feature>
<dbReference type="Proteomes" id="UP000765509">
    <property type="component" value="Unassembled WGS sequence"/>
</dbReference>
<feature type="compositionally biased region" description="Low complexity" evidence="1">
    <location>
        <begin position="40"/>
        <end position="64"/>
    </location>
</feature>
<keyword evidence="3" id="KW-1185">Reference proteome</keyword>
<gene>
    <name evidence="2" type="ORF">O181_049675</name>
</gene>
<reference evidence="2" key="1">
    <citation type="submission" date="2021-03" db="EMBL/GenBank/DDBJ databases">
        <title>Draft genome sequence of rust myrtle Austropuccinia psidii MF-1, a brazilian biotype.</title>
        <authorList>
            <person name="Quecine M.C."/>
            <person name="Pachon D.M.R."/>
            <person name="Bonatelli M.L."/>
            <person name="Correr F.H."/>
            <person name="Franceschini L.M."/>
            <person name="Leite T.F."/>
            <person name="Margarido G.R.A."/>
            <person name="Almeida C.A."/>
            <person name="Ferrarezi J.A."/>
            <person name="Labate C.A."/>
        </authorList>
    </citation>
    <scope>NUCLEOTIDE SEQUENCE</scope>
    <source>
        <strain evidence="2">MF-1</strain>
    </source>
</reference>
<sequence length="90" mass="9489">MNLLVSSHLNFPSPLLCPSPACPTTPACIIIMDDIPVRSPPSTTTPVPSLKIPTASSPTASSSPHSHDGAQQEFTKLQPTLIIPQAILHK</sequence>
<evidence type="ECO:0000313" key="2">
    <source>
        <dbReference type="EMBL" id="MBW0509960.1"/>
    </source>
</evidence>
<protein>
    <submittedName>
        <fullName evidence="2">Uncharacterized protein</fullName>
    </submittedName>
</protein>
<evidence type="ECO:0000313" key="3">
    <source>
        <dbReference type="Proteomes" id="UP000765509"/>
    </source>
</evidence>
<name>A0A9Q3DZL7_9BASI</name>
<comment type="caution">
    <text evidence="2">The sequence shown here is derived from an EMBL/GenBank/DDBJ whole genome shotgun (WGS) entry which is preliminary data.</text>
</comment>
<dbReference type="EMBL" id="AVOT02021252">
    <property type="protein sequence ID" value="MBW0509960.1"/>
    <property type="molecule type" value="Genomic_DNA"/>
</dbReference>
<organism evidence="2 3">
    <name type="scientific">Austropuccinia psidii MF-1</name>
    <dbReference type="NCBI Taxonomy" id="1389203"/>
    <lineage>
        <taxon>Eukaryota</taxon>
        <taxon>Fungi</taxon>
        <taxon>Dikarya</taxon>
        <taxon>Basidiomycota</taxon>
        <taxon>Pucciniomycotina</taxon>
        <taxon>Pucciniomycetes</taxon>
        <taxon>Pucciniales</taxon>
        <taxon>Sphaerophragmiaceae</taxon>
        <taxon>Austropuccinia</taxon>
    </lineage>
</organism>
<dbReference type="AlphaFoldDB" id="A0A9Q3DZL7"/>
<proteinExistence type="predicted"/>
<accession>A0A9Q3DZL7</accession>